<evidence type="ECO:0000313" key="9">
    <source>
        <dbReference type="EMBL" id="VAX39170.1"/>
    </source>
</evidence>
<feature type="transmembrane region" description="Helical" evidence="8">
    <location>
        <begin position="214"/>
        <end position="230"/>
    </location>
</feature>
<dbReference type="NCBIfam" id="TIGR04178">
    <property type="entry name" value="exo_archaeo"/>
    <property type="match status" value="1"/>
</dbReference>
<sequence>MMRLAGWRTIDWALLASLVLLAVIATWATWAEIFTGAIRNQEDSHILMAIPIAGWLVWLRRGRLRMCRPTWSLAGPGLILVGIILERVGLMQAIELFRHAGALFVVVGAAVTILGVKFVIQFLPAFAALAFLMPVPGRIRQQIAIPLQNISAQASQFILDLFSIGSTRAGNVLTINGNDVAIAEACNGMRMVAALALISFAFVFSVPMRNHVRLLILAISPLIAVIVNTAR</sequence>
<feature type="transmembrane region" description="Helical" evidence="8">
    <location>
        <begin position="44"/>
        <end position="59"/>
    </location>
</feature>
<dbReference type="InterPro" id="IPR026392">
    <property type="entry name" value="Exo/Archaeosortase_dom"/>
</dbReference>
<protein>
    <recommendedName>
        <fullName evidence="10">Exosortase/archaeosortase family protein</fullName>
    </recommendedName>
</protein>
<keyword evidence="3" id="KW-0645">Protease</keyword>
<dbReference type="EMBL" id="UOGK01000205">
    <property type="protein sequence ID" value="VAX39170.1"/>
    <property type="molecule type" value="Genomic_DNA"/>
</dbReference>
<reference evidence="9" key="1">
    <citation type="submission" date="2018-06" db="EMBL/GenBank/DDBJ databases">
        <authorList>
            <person name="Zhirakovskaya E."/>
        </authorList>
    </citation>
    <scope>NUCLEOTIDE SEQUENCE</scope>
</reference>
<evidence type="ECO:0000256" key="8">
    <source>
        <dbReference type="SAM" id="Phobius"/>
    </source>
</evidence>
<evidence type="ECO:0000256" key="7">
    <source>
        <dbReference type="ARBA" id="ARBA00023136"/>
    </source>
</evidence>
<evidence type="ECO:0000256" key="2">
    <source>
        <dbReference type="ARBA" id="ARBA00022475"/>
    </source>
</evidence>
<keyword evidence="5" id="KW-0378">Hydrolase</keyword>
<evidence type="ECO:0008006" key="10">
    <source>
        <dbReference type="Google" id="ProtNLM"/>
    </source>
</evidence>
<accession>A0A3B1DVE7</accession>
<evidence type="ECO:0000256" key="4">
    <source>
        <dbReference type="ARBA" id="ARBA00022692"/>
    </source>
</evidence>
<dbReference type="GO" id="GO:0006508">
    <property type="term" value="P:proteolysis"/>
    <property type="evidence" value="ECO:0007669"/>
    <property type="project" value="UniProtKB-KW"/>
</dbReference>
<keyword evidence="7 8" id="KW-0472">Membrane</keyword>
<gene>
    <name evidence="9" type="ORF">MNBD_PLANCTO03-39</name>
</gene>
<evidence type="ECO:0000256" key="1">
    <source>
        <dbReference type="ARBA" id="ARBA00004651"/>
    </source>
</evidence>
<dbReference type="GO" id="GO:0005886">
    <property type="term" value="C:plasma membrane"/>
    <property type="evidence" value="ECO:0007669"/>
    <property type="project" value="UniProtKB-SubCell"/>
</dbReference>
<name>A0A3B1DVE7_9ZZZZ</name>
<feature type="transmembrane region" description="Helical" evidence="8">
    <location>
        <begin position="191"/>
        <end position="208"/>
    </location>
</feature>
<feature type="non-terminal residue" evidence="9">
    <location>
        <position position="231"/>
    </location>
</feature>
<dbReference type="GO" id="GO:0008233">
    <property type="term" value="F:peptidase activity"/>
    <property type="evidence" value="ECO:0007669"/>
    <property type="project" value="UniProtKB-KW"/>
</dbReference>
<keyword evidence="6 8" id="KW-1133">Transmembrane helix</keyword>
<organism evidence="9">
    <name type="scientific">hydrothermal vent metagenome</name>
    <dbReference type="NCBI Taxonomy" id="652676"/>
    <lineage>
        <taxon>unclassified sequences</taxon>
        <taxon>metagenomes</taxon>
        <taxon>ecological metagenomes</taxon>
    </lineage>
</organism>
<evidence type="ECO:0000256" key="3">
    <source>
        <dbReference type="ARBA" id="ARBA00022670"/>
    </source>
</evidence>
<feature type="transmembrane region" description="Helical" evidence="8">
    <location>
        <begin position="71"/>
        <end position="90"/>
    </location>
</feature>
<keyword evidence="4 8" id="KW-0812">Transmembrane</keyword>
<dbReference type="Pfam" id="PF09721">
    <property type="entry name" value="Exosortase_EpsH"/>
    <property type="match status" value="1"/>
</dbReference>
<evidence type="ECO:0000256" key="5">
    <source>
        <dbReference type="ARBA" id="ARBA00022801"/>
    </source>
</evidence>
<evidence type="ECO:0000256" key="6">
    <source>
        <dbReference type="ARBA" id="ARBA00022989"/>
    </source>
</evidence>
<keyword evidence="2" id="KW-1003">Cell membrane</keyword>
<proteinExistence type="predicted"/>
<dbReference type="AlphaFoldDB" id="A0A3B1DVE7"/>
<feature type="transmembrane region" description="Helical" evidence="8">
    <location>
        <begin position="102"/>
        <end position="132"/>
    </location>
</feature>
<comment type="subcellular location">
    <subcellularLocation>
        <location evidence="1">Cell membrane</location>
        <topology evidence="1">Multi-pass membrane protein</topology>
    </subcellularLocation>
</comment>
<dbReference type="InterPro" id="IPR019127">
    <property type="entry name" value="Exosortase"/>
</dbReference>